<dbReference type="CDD" id="cd00051">
    <property type="entry name" value="EFh"/>
    <property type="match status" value="1"/>
</dbReference>
<dbReference type="Gene3D" id="1.10.238.10">
    <property type="entry name" value="EF-hand"/>
    <property type="match status" value="1"/>
</dbReference>
<dbReference type="InterPro" id="IPR011992">
    <property type="entry name" value="EF-hand-dom_pair"/>
</dbReference>
<comment type="caution">
    <text evidence="3">The sequence shown here is derived from an EMBL/GenBank/DDBJ whole genome shotgun (WGS) entry which is preliminary data.</text>
</comment>
<proteinExistence type="predicted"/>
<dbReference type="SUPFAM" id="SSF47473">
    <property type="entry name" value="EF-hand"/>
    <property type="match status" value="1"/>
</dbReference>
<dbReference type="InterPro" id="IPR018247">
    <property type="entry name" value="EF_Hand_1_Ca_BS"/>
</dbReference>
<name>A0A8J4VUU0_9ROSI</name>
<dbReference type="Proteomes" id="UP000737018">
    <property type="component" value="Unassembled WGS sequence"/>
</dbReference>
<keyword evidence="1" id="KW-0106">Calcium</keyword>
<evidence type="ECO:0000256" key="1">
    <source>
        <dbReference type="ARBA" id="ARBA00022837"/>
    </source>
</evidence>
<evidence type="ECO:0000313" key="4">
    <source>
        <dbReference type="Proteomes" id="UP000737018"/>
    </source>
</evidence>
<organism evidence="3 4">
    <name type="scientific">Castanea mollissima</name>
    <name type="common">Chinese chestnut</name>
    <dbReference type="NCBI Taxonomy" id="60419"/>
    <lineage>
        <taxon>Eukaryota</taxon>
        <taxon>Viridiplantae</taxon>
        <taxon>Streptophyta</taxon>
        <taxon>Embryophyta</taxon>
        <taxon>Tracheophyta</taxon>
        <taxon>Spermatophyta</taxon>
        <taxon>Magnoliopsida</taxon>
        <taxon>eudicotyledons</taxon>
        <taxon>Gunneridae</taxon>
        <taxon>Pentapetalae</taxon>
        <taxon>rosids</taxon>
        <taxon>fabids</taxon>
        <taxon>Fagales</taxon>
        <taxon>Fagaceae</taxon>
        <taxon>Castanea</taxon>
    </lineage>
</organism>
<feature type="domain" description="EF-hand" evidence="2">
    <location>
        <begin position="53"/>
        <end position="88"/>
    </location>
</feature>
<dbReference type="PROSITE" id="PS50222">
    <property type="entry name" value="EF_HAND_2"/>
    <property type="match status" value="2"/>
</dbReference>
<feature type="domain" description="EF-hand" evidence="2">
    <location>
        <begin position="95"/>
        <end position="124"/>
    </location>
</feature>
<dbReference type="EMBL" id="JRKL02001928">
    <property type="protein sequence ID" value="KAF3961271.1"/>
    <property type="molecule type" value="Genomic_DNA"/>
</dbReference>
<keyword evidence="4" id="KW-1185">Reference proteome</keyword>
<dbReference type="Pfam" id="PF13499">
    <property type="entry name" value="EF-hand_7"/>
    <property type="match status" value="1"/>
</dbReference>
<gene>
    <name evidence="3" type="ORF">CMV_014096</name>
</gene>
<reference evidence="3" key="1">
    <citation type="submission" date="2020-03" db="EMBL/GenBank/DDBJ databases">
        <title>Castanea mollissima Vanexum genome sequencing.</title>
        <authorList>
            <person name="Staton M."/>
        </authorList>
    </citation>
    <scope>NUCLEOTIDE SEQUENCE</scope>
    <source>
        <tissue evidence="3">Leaf</tissue>
    </source>
</reference>
<dbReference type="OrthoDB" id="26525at2759"/>
<evidence type="ECO:0000259" key="2">
    <source>
        <dbReference type="PROSITE" id="PS50222"/>
    </source>
</evidence>
<dbReference type="GO" id="GO:0005509">
    <property type="term" value="F:calcium ion binding"/>
    <property type="evidence" value="ECO:0007669"/>
    <property type="project" value="InterPro"/>
</dbReference>
<evidence type="ECO:0000313" key="3">
    <source>
        <dbReference type="EMBL" id="KAF3961271.1"/>
    </source>
</evidence>
<accession>A0A8J4VUU0</accession>
<sequence>MGTTFLYKSVLRSSLFVVQLRDSRCTQILTDISKVPHEMGRKAMAFKRTSVPFTEQQLSNIFKSHDVDGDGKLSRDELKNAFKYLGSRWDAYRTDQALRQADANDDGYITEDELKKLVEYALHCGYTVG</sequence>
<dbReference type="SMART" id="SM00054">
    <property type="entry name" value="EFh"/>
    <property type="match status" value="2"/>
</dbReference>
<dbReference type="PROSITE" id="PS00018">
    <property type="entry name" value="EF_HAND_1"/>
    <property type="match status" value="2"/>
</dbReference>
<dbReference type="InterPro" id="IPR002048">
    <property type="entry name" value="EF_hand_dom"/>
</dbReference>
<protein>
    <recommendedName>
        <fullName evidence="2">EF-hand domain-containing protein</fullName>
    </recommendedName>
</protein>
<dbReference type="AlphaFoldDB" id="A0A8J4VUU0"/>